<accession>A0A150SQ27</accession>
<sequence length="74" mass="7868">MVLFQVAESAIQNIAKHRGPVKKIEIAFPAPPARGVLRIHDELANGAQLFFQGIEIAATAGFLAKLFKLGAQGA</sequence>
<reference evidence="1 2" key="1">
    <citation type="submission" date="2014-02" db="EMBL/GenBank/DDBJ databases">
        <title>The small core and large imbalanced accessory genome model reveals a collaborative survival strategy of Sorangium cellulosum strains in nature.</title>
        <authorList>
            <person name="Han K."/>
            <person name="Peng R."/>
            <person name="Blom J."/>
            <person name="Li Y.-Z."/>
        </authorList>
    </citation>
    <scope>NUCLEOTIDE SEQUENCE [LARGE SCALE GENOMIC DNA]</scope>
    <source>
        <strain evidence="1 2">So0011-07</strain>
    </source>
</reference>
<dbReference type="Proteomes" id="UP000075635">
    <property type="component" value="Unassembled WGS sequence"/>
</dbReference>
<dbReference type="EMBL" id="JEMB01000733">
    <property type="protein sequence ID" value="KYF94440.1"/>
    <property type="molecule type" value="Genomic_DNA"/>
</dbReference>
<proteinExistence type="predicted"/>
<evidence type="ECO:0000313" key="2">
    <source>
        <dbReference type="Proteomes" id="UP000075635"/>
    </source>
</evidence>
<protein>
    <submittedName>
        <fullName evidence="1">Uncharacterized protein</fullName>
    </submittedName>
</protein>
<name>A0A150SQ27_SORCE</name>
<gene>
    <name evidence="1" type="ORF">BE17_16275</name>
</gene>
<organism evidence="1 2">
    <name type="scientific">Sorangium cellulosum</name>
    <name type="common">Polyangium cellulosum</name>
    <dbReference type="NCBI Taxonomy" id="56"/>
    <lineage>
        <taxon>Bacteria</taxon>
        <taxon>Pseudomonadati</taxon>
        <taxon>Myxococcota</taxon>
        <taxon>Polyangia</taxon>
        <taxon>Polyangiales</taxon>
        <taxon>Polyangiaceae</taxon>
        <taxon>Sorangium</taxon>
    </lineage>
</organism>
<dbReference type="AlphaFoldDB" id="A0A150SQ27"/>
<evidence type="ECO:0000313" key="1">
    <source>
        <dbReference type="EMBL" id="KYF94440.1"/>
    </source>
</evidence>
<comment type="caution">
    <text evidence="1">The sequence shown here is derived from an EMBL/GenBank/DDBJ whole genome shotgun (WGS) entry which is preliminary data.</text>
</comment>